<evidence type="ECO:0008006" key="3">
    <source>
        <dbReference type="Google" id="ProtNLM"/>
    </source>
</evidence>
<accession>A0A1P8UI57</accession>
<dbReference type="AlphaFoldDB" id="A0A1P8UI57"/>
<proteinExistence type="predicted"/>
<dbReference type="InterPro" id="IPR009912">
    <property type="entry name" value="DUF1451"/>
</dbReference>
<evidence type="ECO:0000313" key="2">
    <source>
        <dbReference type="Proteomes" id="UP000243807"/>
    </source>
</evidence>
<organism evidence="1 2">
    <name type="scientific">Acidihalobacter ferrooxydans</name>
    <dbReference type="NCBI Taxonomy" id="1765967"/>
    <lineage>
        <taxon>Bacteria</taxon>
        <taxon>Pseudomonadati</taxon>
        <taxon>Pseudomonadota</taxon>
        <taxon>Gammaproteobacteria</taxon>
        <taxon>Chromatiales</taxon>
        <taxon>Ectothiorhodospiraceae</taxon>
        <taxon>Acidihalobacter</taxon>
    </lineage>
</organism>
<dbReference type="STRING" id="1765967.BW247_10830"/>
<evidence type="ECO:0000313" key="1">
    <source>
        <dbReference type="EMBL" id="APZ43520.1"/>
    </source>
</evidence>
<keyword evidence="2" id="KW-1185">Reference proteome</keyword>
<dbReference type="OrthoDB" id="3174978at2"/>
<dbReference type="KEGG" id="afy:BW247_10830"/>
<gene>
    <name evidence="1" type="ORF">BW247_10830</name>
</gene>
<dbReference type="EMBL" id="CP019434">
    <property type="protein sequence ID" value="APZ43520.1"/>
    <property type="molecule type" value="Genomic_DNA"/>
</dbReference>
<name>A0A1P8UI57_9GAMM</name>
<dbReference type="Proteomes" id="UP000243807">
    <property type="component" value="Chromosome"/>
</dbReference>
<dbReference type="Pfam" id="PF07295">
    <property type="entry name" value="DUF1451"/>
    <property type="match status" value="1"/>
</dbReference>
<protein>
    <recommendedName>
        <fullName evidence="3">Zinc ribbon-containing protein</fullName>
    </recommendedName>
</protein>
<sequence length="173" mass="19818">MDKKSTPSQMDKGYARMLERTHEIMSKSGERLEAAVEQARDTAHELGELTRDEAELLAQYVKRDLRDMGDHLRDENDDLRAWFHMDTELIESSIRDLLFSVADQTSLQLAEFARAANQPATWHTGEITAPGVLECTQCGHLMHFTQVGRIPPCAQCHHTEFRRRRDLGQARSK</sequence>
<reference evidence="1 2" key="1">
    <citation type="submission" date="2017-01" db="EMBL/GenBank/DDBJ databases">
        <title>Draft sequence of Acidihalobacter ferrooxidans strain DSM 14175 (strain V8).</title>
        <authorList>
            <person name="Khaleque H.N."/>
            <person name="Ramsay J.P."/>
            <person name="Murphy R.J.T."/>
            <person name="Kaksonen A.H."/>
            <person name="Boxall N.J."/>
            <person name="Watkin E.L.J."/>
        </authorList>
    </citation>
    <scope>NUCLEOTIDE SEQUENCE [LARGE SCALE GENOMIC DNA]</scope>
    <source>
        <strain evidence="1 2">V8</strain>
    </source>
</reference>
<dbReference type="RefSeq" id="WP_076837160.1">
    <property type="nucleotide sequence ID" value="NZ_CP019434.1"/>
</dbReference>